<dbReference type="NCBIfam" id="TIGR03007">
    <property type="entry name" value="pepcterm_ChnLen"/>
    <property type="match status" value="1"/>
</dbReference>
<feature type="transmembrane region" description="Helical" evidence="2">
    <location>
        <begin position="480"/>
        <end position="503"/>
    </location>
</feature>
<feature type="transmembrane region" description="Helical" evidence="2">
    <location>
        <begin position="21"/>
        <end position="40"/>
    </location>
</feature>
<feature type="transmembrane region" description="Helical" evidence="2">
    <location>
        <begin position="419"/>
        <end position="438"/>
    </location>
</feature>
<name>A0A0J8V7K5_9GAMM</name>
<comment type="caution">
    <text evidence="3">The sequence shown here is derived from an EMBL/GenBank/DDBJ whole genome shotgun (WGS) entry which is preliminary data.</text>
</comment>
<protein>
    <submittedName>
        <fullName evidence="3">Chain length determinant family protein</fullName>
    </submittedName>
</protein>
<accession>A0A0J8V7K5</accession>
<organism evidence="3 4">
    <name type="scientific">Photobacterium swingsii</name>
    <dbReference type="NCBI Taxonomy" id="680026"/>
    <lineage>
        <taxon>Bacteria</taxon>
        <taxon>Pseudomonadati</taxon>
        <taxon>Pseudomonadota</taxon>
        <taxon>Gammaproteobacteria</taxon>
        <taxon>Vibrionales</taxon>
        <taxon>Vibrionaceae</taxon>
        <taxon>Photobacterium</taxon>
    </lineage>
</organism>
<keyword evidence="1" id="KW-0175">Coiled coil</keyword>
<evidence type="ECO:0000313" key="4">
    <source>
        <dbReference type="Proteomes" id="UP000240481"/>
    </source>
</evidence>
<dbReference type="STRING" id="680026.AB733_19375"/>
<dbReference type="PANTHER" id="PTHR32309">
    <property type="entry name" value="TYROSINE-PROTEIN KINASE"/>
    <property type="match status" value="1"/>
</dbReference>
<dbReference type="Proteomes" id="UP000240481">
    <property type="component" value="Unassembled WGS sequence"/>
</dbReference>
<dbReference type="AlphaFoldDB" id="A0A0J8V7K5"/>
<dbReference type="OrthoDB" id="9795292at2"/>
<evidence type="ECO:0000313" key="3">
    <source>
        <dbReference type="EMBL" id="PSW19741.1"/>
    </source>
</evidence>
<dbReference type="InterPro" id="IPR050445">
    <property type="entry name" value="Bact_polysacc_biosynth/exp"/>
</dbReference>
<dbReference type="PANTHER" id="PTHR32309:SF13">
    <property type="entry name" value="FERRIC ENTEROBACTIN TRANSPORT PROTEIN FEPE"/>
    <property type="match status" value="1"/>
</dbReference>
<feature type="coiled-coil region" evidence="1">
    <location>
        <begin position="175"/>
        <end position="274"/>
    </location>
</feature>
<reference evidence="3 4" key="1">
    <citation type="submission" date="2018-01" db="EMBL/GenBank/DDBJ databases">
        <title>Whole genome sequencing of Histamine producing bacteria.</title>
        <authorList>
            <person name="Butler K."/>
        </authorList>
    </citation>
    <scope>NUCLEOTIDE SEQUENCE [LARGE SCALE GENOMIC DNA]</scope>
    <source>
        <strain evidence="3 4">DSM 24669</strain>
    </source>
</reference>
<evidence type="ECO:0000256" key="2">
    <source>
        <dbReference type="SAM" id="Phobius"/>
    </source>
</evidence>
<dbReference type="GO" id="GO:0004713">
    <property type="term" value="F:protein tyrosine kinase activity"/>
    <property type="evidence" value="ECO:0007669"/>
    <property type="project" value="TreeGrafter"/>
</dbReference>
<dbReference type="InterPro" id="IPR014345">
    <property type="entry name" value="XrtA_polysacc_chain"/>
</dbReference>
<feature type="coiled-coil region" evidence="1">
    <location>
        <begin position="316"/>
        <end position="343"/>
    </location>
</feature>
<dbReference type="RefSeq" id="WP_048900272.1">
    <property type="nucleotide sequence ID" value="NZ_AP024853.1"/>
</dbReference>
<dbReference type="EMBL" id="PYLZ01000019">
    <property type="protein sequence ID" value="PSW19741.1"/>
    <property type="molecule type" value="Genomic_DNA"/>
</dbReference>
<evidence type="ECO:0000256" key="1">
    <source>
        <dbReference type="SAM" id="Coils"/>
    </source>
</evidence>
<proteinExistence type="predicted"/>
<keyword evidence="4" id="KW-1185">Reference proteome</keyword>
<keyword evidence="2" id="KW-0472">Membrane</keyword>
<sequence length="517" mass="58013">MQEQLDILIQYARGVWLKRRYAIIAAWVICPLGWLFVTMMPNQYTANARVYADTRSILQPLLRGLTIETDPSQEVALMVKTLLSRSNLETIARDTDADIRATNNEEYEEILEDLKSNIKIRAAGRENLFTISYSGDDPRYVRDVVQSALNVFVENALGEKRQDTDQASQFIASQIEDYEARLLKAETGLARFKQENAGYMPGSEQNYYNRLEQLESELEATQLKLREIKTQLSTARSQLSNERSIASKNYSGIRTEYDERLEALEARLDALLFRFTEKHPDVKETRRQIADLKALKSASQKTASTSGVGGRGDNLFNDLKLIIRQLENEEASLKVRLSSFNEKVAFLRERLAKLPQVEAKMTNLMRSYDITKNKYEELLSRRESALISQSVGAAADDIKFRVIDPPRVPTEPSGPIRPLLLSMVLVVGLGAGTGVSLLSSQVSPVVTSANQLYQATNLPVFGAVSATEQSGLTKTNKRKVYIFSAVVVGLVGIFICFMVLNLIPSVHSRILSIMELL</sequence>
<dbReference type="GO" id="GO:0005886">
    <property type="term" value="C:plasma membrane"/>
    <property type="evidence" value="ECO:0007669"/>
    <property type="project" value="TreeGrafter"/>
</dbReference>
<keyword evidence="2" id="KW-1133">Transmembrane helix</keyword>
<keyword evidence="2" id="KW-0812">Transmembrane</keyword>
<gene>
    <name evidence="3" type="ORF">C9I94_23325</name>
</gene>